<keyword evidence="2" id="KW-0479">Metal-binding</keyword>
<comment type="similarity">
    <text evidence="1">Belongs to the KXD1 family.</text>
</comment>
<keyword evidence="10" id="KW-1185">Reference proteome</keyword>
<dbReference type="Pfam" id="PF10241">
    <property type="entry name" value="KxDL"/>
    <property type="match status" value="1"/>
</dbReference>
<dbReference type="GO" id="GO:0099078">
    <property type="term" value="C:BORC complex"/>
    <property type="evidence" value="ECO:0007669"/>
    <property type="project" value="TreeGrafter"/>
</dbReference>
<feature type="compositionally biased region" description="Polar residues" evidence="6">
    <location>
        <begin position="151"/>
        <end position="167"/>
    </location>
</feature>
<dbReference type="GO" id="GO:0008270">
    <property type="term" value="F:zinc ion binding"/>
    <property type="evidence" value="ECO:0007669"/>
    <property type="project" value="UniProtKB-KW"/>
</dbReference>
<dbReference type="InterPro" id="IPR013083">
    <property type="entry name" value="Znf_RING/FYVE/PHD"/>
</dbReference>
<evidence type="ECO:0000259" key="7">
    <source>
        <dbReference type="PROSITE" id="PS50089"/>
    </source>
</evidence>
<dbReference type="Proteomes" id="UP000681722">
    <property type="component" value="Unassembled WGS sequence"/>
</dbReference>
<dbReference type="InterPro" id="IPR018957">
    <property type="entry name" value="Znf_C3HC4_RING-type"/>
</dbReference>
<evidence type="ECO:0000256" key="1">
    <source>
        <dbReference type="ARBA" id="ARBA00005913"/>
    </source>
</evidence>
<evidence type="ECO:0000256" key="4">
    <source>
        <dbReference type="ARBA" id="ARBA00022833"/>
    </source>
</evidence>
<dbReference type="SUPFAM" id="SSF57850">
    <property type="entry name" value="RING/U-box"/>
    <property type="match status" value="1"/>
</dbReference>
<feature type="compositionally biased region" description="Low complexity" evidence="6">
    <location>
        <begin position="168"/>
        <end position="178"/>
    </location>
</feature>
<evidence type="ECO:0000256" key="2">
    <source>
        <dbReference type="ARBA" id="ARBA00022723"/>
    </source>
</evidence>
<dbReference type="InterPro" id="IPR001841">
    <property type="entry name" value="Znf_RING"/>
</dbReference>
<comment type="caution">
    <text evidence="8">The sequence shown here is derived from an EMBL/GenBank/DDBJ whole genome shotgun (WGS) entry which is preliminary data.</text>
</comment>
<name>A0A814K9Z9_9BILA</name>
<dbReference type="OrthoDB" id="10258877at2759"/>
<dbReference type="AlphaFoldDB" id="A0A814K9Z9"/>
<dbReference type="PANTHER" id="PTHR13511">
    <property type="entry name" value="KXDL MOTIF-CONTAINING PROTEIN 1"/>
    <property type="match status" value="1"/>
</dbReference>
<dbReference type="EMBL" id="CAJOBC010004145">
    <property type="protein sequence ID" value="CAF3816398.1"/>
    <property type="molecule type" value="Genomic_DNA"/>
</dbReference>
<dbReference type="Pfam" id="PF00097">
    <property type="entry name" value="zf-C3HC4"/>
    <property type="match status" value="1"/>
</dbReference>
<protein>
    <recommendedName>
        <fullName evidence="7">RING-type domain-containing protein</fullName>
    </recommendedName>
</protein>
<sequence length="351" mass="39600">MSAESSIQNTNTSVSSLSTSTNDTSPTAPAIFTKLFLKEINNQDINGLLTVQRTMLEQLDKTNEKLDGINKLSAKRYADASKDYSSHIQLLTTMKTDLDLIFKRIKVLKTRLSKKYPEAFSSVVDINLTQQNSLESAGEEEEDGIESTTDAISDNNNNFRSSHTMNNQQQQQQQQQQQHARNNSPKPFSAMRRFVMNSSPQAVANDFNTFLQTFRDPKVLDCQHTFCADCLINYQRTNARLFSSSNQIQCPQCRQPSNLINNNVDTLPSNFIVRDIIERRFGANYAPPNRPPGYSEQIRDRIQQIRKDDDNGFDFEKYLKPAGAALLGVLGGLVLAKVAKKIRQSDSENND</sequence>
<dbReference type="PANTHER" id="PTHR13511:SF0">
    <property type="entry name" value="KXDL MOTIF-CONTAINING PROTEIN 1"/>
    <property type="match status" value="1"/>
</dbReference>
<evidence type="ECO:0000313" key="8">
    <source>
        <dbReference type="EMBL" id="CAF1046584.1"/>
    </source>
</evidence>
<gene>
    <name evidence="8" type="ORF">GPM918_LOCUS16059</name>
    <name evidence="9" type="ORF">SRO942_LOCUS16059</name>
</gene>
<dbReference type="Proteomes" id="UP000663829">
    <property type="component" value="Unassembled WGS sequence"/>
</dbReference>
<dbReference type="PROSITE" id="PS50089">
    <property type="entry name" value="ZF_RING_2"/>
    <property type="match status" value="1"/>
</dbReference>
<feature type="compositionally biased region" description="Low complexity" evidence="6">
    <location>
        <begin position="9"/>
        <end position="25"/>
    </location>
</feature>
<feature type="region of interest" description="Disordered" evidence="6">
    <location>
        <begin position="133"/>
        <end position="187"/>
    </location>
</feature>
<dbReference type="PROSITE" id="PS00518">
    <property type="entry name" value="ZF_RING_1"/>
    <property type="match status" value="1"/>
</dbReference>
<evidence type="ECO:0000313" key="10">
    <source>
        <dbReference type="Proteomes" id="UP000663829"/>
    </source>
</evidence>
<dbReference type="Gene3D" id="3.30.40.10">
    <property type="entry name" value="Zinc/RING finger domain, C3HC4 (zinc finger)"/>
    <property type="match status" value="1"/>
</dbReference>
<evidence type="ECO:0000256" key="5">
    <source>
        <dbReference type="PROSITE-ProRule" id="PRU00175"/>
    </source>
</evidence>
<dbReference type="EMBL" id="CAJNOQ010004145">
    <property type="protein sequence ID" value="CAF1046584.1"/>
    <property type="molecule type" value="Genomic_DNA"/>
</dbReference>
<feature type="region of interest" description="Disordered" evidence="6">
    <location>
        <begin position="1"/>
        <end position="25"/>
    </location>
</feature>
<dbReference type="InterPro" id="IPR017907">
    <property type="entry name" value="Znf_RING_CS"/>
</dbReference>
<organism evidence="8 10">
    <name type="scientific">Didymodactylos carnosus</name>
    <dbReference type="NCBI Taxonomy" id="1234261"/>
    <lineage>
        <taxon>Eukaryota</taxon>
        <taxon>Metazoa</taxon>
        <taxon>Spiralia</taxon>
        <taxon>Gnathifera</taxon>
        <taxon>Rotifera</taxon>
        <taxon>Eurotatoria</taxon>
        <taxon>Bdelloidea</taxon>
        <taxon>Philodinida</taxon>
        <taxon>Philodinidae</taxon>
        <taxon>Didymodactylos</taxon>
    </lineage>
</organism>
<evidence type="ECO:0000256" key="6">
    <source>
        <dbReference type="SAM" id="MobiDB-lite"/>
    </source>
</evidence>
<dbReference type="InterPro" id="IPR039843">
    <property type="entry name" value="KXD1-like"/>
</dbReference>
<keyword evidence="4" id="KW-0862">Zinc</keyword>
<dbReference type="GO" id="GO:0032418">
    <property type="term" value="P:lysosome localization"/>
    <property type="evidence" value="ECO:0007669"/>
    <property type="project" value="TreeGrafter"/>
</dbReference>
<proteinExistence type="inferred from homology"/>
<evidence type="ECO:0000313" key="9">
    <source>
        <dbReference type="EMBL" id="CAF3816398.1"/>
    </source>
</evidence>
<reference evidence="8" key="1">
    <citation type="submission" date="2021-02" db="EMBL/GenBank/DDBJ databases">
        <authorList>
            <person name="Nowell W R."/>
        </authorList>
    </citation>
    <scope>NUCLEOTIDE SEQUENCE</scope>
</reference>
<keyword evidence="3 5" id="KW-0863">Zinc-finger</keyword>
<accession>A0A814K9Z9</accession>
<dbReference type="InterPro" id="IPR019371">
    <property type="entry name" value="KxDL_dom"/>
</dbReference>
<evidence type="ECO:0000256" key="3">
    <source>
        <dbReference type="ARBA" id="ARBA00022771"/>
    </source>
</evidence>
<feature type="domain" description="RING-type" evidence="7">
    <location>
        <begin position="219"/>
        <end position="254"/>
    </location>
</feature>